<organism evidence="3 4">
    <name type="scientific">Byssothecium circinans</name>
    <dbReference type="NCBI Taxonomy" id="147558"/>
    <lineage>
        <taxon>Eukaryota</taxon>
        <taxon>Fungi</taxon>
        <taxon>Dikarya</taxon>
        <taxon>Ascomycota</taxon>
        <taxon>Pezizomycotina</taxon>
        <taxon>Dothideomycetes</taxon>
        <taxon>Pleosporomycetidae</taxon>
        <taxon>Pleosporales</taxon>
        <taxon>Massarineae</taxon>
        <taxon>Massarinaceae</taxon>
        <taxon>Byssothecium</taxon>
    </lineage>
</organism>
<evidence type="ECO:0000313" key="4">
    <source>
        <dbReference type="Proteomes" id="UP000800035"/>
    </source>
</evidence>
<keyword evidence="1" id="KW-0472">Membrane</keyword>
<feature type="transmembrane region" description="Helical" evidence="1">
    <location>
        <begin position="246"/>
        <end position="264"/>
    </location>
</feature>
<protein>
    <submittedName>
        <fullName evidence="3">Uncharacterized protein</fullName>
    </submittedName>
</protein>
<feature type="non-terminal residue" evidence="3">
    <location>
        <position position="354"/>
    </location>
</feature>
<evidence type="ECO:0000256" key="2">
    <source>
        <dbReference type="SAM" id="SignalP"/>
    </source>
</evidence>
<accession>A0A6A5TW19</accession>
<feature type="chain" id="PRO_5025673157" evidence="2">
    <location>
        <begin position="32"/>
        <end position="354"/>
    </location>
</feature>
<feature type="non-terminal residue" evidence="3">
    <location>
        <position position="1"/>
    </location>
</feature>
<feature type="transmembrane region" description="Helical" evidence="1">
    <location>
        <begin position="324"/>
        <end position="345"/>
    </location>
</feature>
<keyword evidence="1" id="KW-0812">Transmembrane</keyword>
<feature type="transmembrane region" description="Helical" evidence="1">
    <location>
        <begin position="160"/>
        <end position="178"/>
    </location>
</feature>
<evidence type="ECO:0000256" key="1">
    <source>
        <dbReference type="SAM" id="Phobius"/>
    </source>
</evidence>
<dbReference type="OrthoDB" id="4586224at2759"/>
<proteinExistence type="predicted"/>
<name>A0A6A5TW19_9PLEO</name>
<keyword evidence="4" id="KW-1185">Reference proteome</keyword>
<keyword evidence="1" id="KW-1133">Transmembrane helix</keyword>
<feature type="signal peptide" evidence="2">
    <location>
        <begin position="1"/>
        <end position="31"/>
    </location>
</feature>
<dbReference type="AlphaFoldDB" id="A0A6A5TW19"/>
<dbReference type="Proteomes" id="UP000800035">
    <property type="component" value="Unassembled WGS sequence"/>
</dbReference>
<dbReference type="EMBL" id="ML976991">
    <property type="protein sequence ID" value="KAF1956835.1"/>
    <property type="molecule type" value="Genomic_DNA"/>
</dbReference>
<sequence>LHYYSQCISFPEWMSLLTICLSPLIAHVVSGTPPVSHISRTRPKWHDYLCHYNPTSIIWRYAAITDRRIRAIDWNNYDLASSNAIFWTTNGWDGSEQLALTAIPYCVRLPDCTHVRVVSGTVLKTVITTLQGLGALYTLAASLGQSYGIQVVHAFAVDNIFLPLAILGLLRFFAATWLTEDLFYSLPENLRGATSPQENSFSVTAQCHLKAINSYDNLDPCLMKAFELEGRFKPPRSSWPSRTFRMLYLMMVGGIWVIPISYTIPLTLFAGKNVEVVYSMTALLVISFFLFLLTISFVLYCVYFFQGKTTTTIIPCISKLWYKVYTFLLVGYMVIMIIVACIETNKDPWGKYSS</sequence>
<keyword evidence="2" id="KW-0732">Signal</keyword>
<evidence type="ECO:0000313" key="3">
    <source>
        <dbReference type="EMBL" id="KAF1956835.1"/>
    </source>
</evidence>
<reference evidence="3" key="1">
    <citation type="journal article" date="2020" name="Stud. Mycol.">
        <title>101 Dothideomycetes genomes: a test case for predicting lifestyles and emergence of pathogens.</title>
        <authorList>
            <person name="Haridas S."/>
            <person name="Albert R."/>
            <person name="Binder M."/>
            <person name="Bloem J."/>
            <person name="Labutti K."/>
            <person name="Salamov A."/>
            <person name="Andreopoulos B."/>
            <person name="Baker S."/>
            <person name="Barry K."/>
            <person name="Bills G."/>
            <person name="Bluhm B."/>
            <person name="Cannon C."/>
            <person name="Castanera R."/>
            <person name="Culley D."/>
            <person name="Daum C."/>
            <person name="Ezra D."/>
            <person name="Gonzalez J."/>
            <person name="Henrissat B."/>
            <person name="Kuo A."/>
            <person name="Liang C."/>
            <person name="Lipzen A."/>
            <person name="Lutzoni F."/>
            <person name="Magnuson J."/>
            <person name="Mondo S."/>
            <person name="Nolan M."/>
            <person name="Ohm R."/>
            <person name="Pangilinan J."/>
            <person name="Park H.-J."/>
            <person name="Ramirez L."/>
            <person name="Alfaro M."/>
            <person name="Sun H."/>
            <person name="Tritt A."/>
            <person name="Yoshinaga Y."/>
            <person name="Zwiers L.-H."/>
            <person name="Turgeon B."/>
            <person name="Goodwin S."/>
            <person name="Spatafora J."/>
            <person name="Crous P."/>
            <person name="Grigoriev I."/>
        </authorList>
    </citation>
    <scope>NUCLEOTIDE SEQUENCE</scope>
    <source>
        <strain evidence="3">CBS 675.92</strain>
    </source>
</reference>
<gene>
    <name evidence="3" type="ORF">CC80DRAFT_394753</name>
</gene>
<feature type="transmembrane region" description="Helical" evidence="1">
    <location>
        <begin position="276"/>
        <end position="303"/>
    </location>
</feature>